<feature type="transmembrane region" description="Helical" evidence="6">
    <location>
        <begin position="83"/>
        <end position="103"/>
    </location>
</feature>
<evidence type="ECO:0000256" key="3">
    <source>
        <dbReference type="ARBA" id="ARBA00022692"/>
    </source>
</evidence>
<protein>
    <submittedName>
        <fullName evidence="7">Branched-chain amino acid ABC transporter permease</fullName>
    </submittedName>
</protein>
<feature type="transmembrane region" description="Helical" evidence="6">
    <location>
        <begin position="246"/>
        <end position="271"/>
    </location>
</feature>
<evidence type="ECO:0000256" key="2">
    <source>
        <dbReference type="ARBA" id="ARBA00022475"/>
    </source>
</evidence>
<dbReference type="Pfam" id="PF02653">
    <property type="entry name" value="BPD_transp_2"/>
    <property type="match status" value="1"/>
</dbReference>
<keyword evidence="4 6" id="KW-1133">Transmembrane helix</keyword>
<feature type="transmembrane region" description="Helical" evidence="6">
    <location>
        <begin position="207"/>
        <end position="226"/>
    </location>
</feature>
<feature type="transmembrane region" description="Helical" evidence="6">
    <location>
        <begin position="110"/>
        <end position="128"/>
    </location>
</feature>
<dbReference type="OrthoDB" id="9814461at2"/>
<gene>
    <name evidence="7" type="ORF">E4K66_10905</name>
</gene>
<proteinExistence type="predicted"/>
<dbReference type="PANTHER" id="PTHR30482:SF20">
    <property type="entry name" value="HIGH-AFFINITY BRANCHED-CHAIN AMINO ACID TRANSPORT SYSTEM PERMEASE PROTEIN LIVM"/>
    <property type="match status" value="1"/>
</dbReference>
<dbReference type="GO" id="GO:0015658">
    <property type="term" value="F:branched-chain amino acid transmembrane transporter activity"/>
    <property type="evidence" value="ECO:0007669"/>
    <property type="project" value="InterPro"/>
</dbReference>
<evidence type="ECO:0000256" key="6">
    <source>
        <dbReference type="SAM" id="Phobius"/>
    </source>
</evidence>
<dbReference type="CDD" id="cd06581">
    <property type="entry name" value="TM_PBP1_LivM_like"/>
    <property type="match status" value="1"/>
</dbReference>
<feature type="transmembrane region" description="Helical" evidence="6">
    <location>
        <begin position="283"/>
        <end position="305"/>
    </location>
</feature>
<dbReference type="PANTHER" id="PTHR30482">
    <property type="entry name" value="HIGH-AFFINITY BRANCHED-CHAIN AMINO ACID TRANSPORT SYSTEM PERMEASE"/>
    <property type="match status" value="1"/>
</dbReference>
<sequence>MSSFGKPLKIALGLAIIAGLIVIPMNFNRYGLFILSQWAVMSIAAMGLNLTLGYAGQVSLAQGAFVGIGAYAAAIMTTHGWPLPAAILVAIALSFAVGWVLGYPALRVQHHYLAFVTLAFSTLAFLVFRNESWLTGGIYGISNIPRPHIFGIATNKPLPFYYVCLGSLAIVSLAVWWLIRSPWGRAFMALRENPLRAQSLGIDTRRYTLMAFAIGSALGGVAGALYAPLTQYIDPVPFNLSLSLDLLMMVIVGGAGFYFGPFLGAMIAVLLPEWLRFTEGYYLMLYAVAVMLLLIWSPTGILGILDRYLAERRTKAASALRAVAKSRLETVQ</sequence>
<organism evidence="7 8">
    <name type="scientific">Bradyrhizobium frederickii</name>
    <dbReference type="NCBI Taxonomy" id="2560054"/>
    <lineage>
        <taxon>Bacteria</taxon>
        <taxon>Pseudomonadati</taxon>
        <taxon>Pseudomonadota</taxon>
        <taxon>Alphaproteobacteria</taxon>
        <taxon>Hyphomicrobiales</taxon>
        <taxon>Nitrobacteraceae</taxon>
        <taxon>Bradyrhizobium</taxon>
    </lineage>
</organism>
<dbReference type="EMBL" id="SPQU01000004">
    <property type="protein sequence ID" value="TFV40100.1"/>
    <property type="molecule type" value="Genomic_DNA"/>
</dbReference>
<reference evidence="7 8" key="1">
    <citation type="submission" date="2019-03" db="EMBL/GenBank/DDBJ databases">
        <title>Bradyrhizobium strains diversity isolated from Chamaecrista fasciculata.</title>
        <authorList>
            <person name="Urquiaga M.C.O."/>
            <person name="Hungria M."/>
            <person name="Delamuta J.R.M."/>
        </authorList>
    </citation>
    <scope>NUCLEOTIDE SEQUENCE [LARGE SCALE GENOMIC DNA]</scope>
    <source>
        <strain evidence="7 8">CNPSo 3424</strain>
    </source>
</reference>
<keyword evidence="5 6" id="KW-0472">Membrane</keyword>
<accession>A0A4Y9L956</accession>
<comment type="subcellular location">
    <subcellularLocation>
        <location evidence="1">Cell membrane</location>
        <topology evidence="1">Multi-pass membrane protein</topology>
    </subcellularLocation>
</comment>
<name>A0A4Y9L956_9BRAD</name>
<comment type="caution">
    <text evidence="7">The sequence shown here is derived from an EMBL/GenBank/DDBJ whole genome shotgun (WGS) entry which is preliminary data.</text>
</comment>
<evidence type="ECO:0000313" key="7">
    <source>
        <dbReference type="EMBL" id="TFV40100.1"/>
    </source>
</evidence>
<dbReference type="RefSeq" id="WP_126257222.1">
    <property type="nucleotide sequence ID" value="NZ_SPQU01000004.1"/>
</dbReference>
<feature type="transmembrane region" description="Helical" evidence="6">
    <location>
        <begin position="33"/>
        <end position="52"/>
    </location>
</feature>
<keyword evidence="3 6" id="KW-0812">Transmembrane</keyword>
<evidence type="ECO:0000313" key="8">
    <source>
        <dbReference type="Proteomes" id="UP000298225"/>
    </source>
</evidence>
<feature type="transmembrane region" description="Helical" evidence="6">
    <location>
        <begin position="160"/>
        <end position="179"/>
    </location>
</feature>
<evidence type="ECO:0000256" key="5">
    <source>
        <dbReference type="ARBA" id="ARBA00023136"/>
    </source>
</evidence>
<dbReference type="InterPro" id="IPR001851">
    <property type="entry name" value="ABC_transp_permease"/>
</dbReference>
<dbReference type="InterPro" id="IPR043428">
    <property type="entry name" value="LivM-like"/>
</dbReference>
<dbReference type="Proteomes" id="UP000298225">
    <property type="component" value="Unassembled WGS sequence"/>
</dbReference>
<dbReference type="AlphaFoldDB" id="A0A4Y9L956"/>
<keyword evidence="8" id="KW-1185">Reference proteome</keyword>
<keyword evidence="2" id="KW-1003">Cell membrane</keyword>
<dbReference type="GO" id="GO:0005886">
    <property type="term" value="C:plasma membrane"/>
    <property type="evidence" value="ECO:0007669"/>
    <property type="project" value="UniProtKB-SubCell"/>
</dbReference>
<evidence type="ECO:0000256" key="1">
    <source>
        <dbReference type="ARBA" id="ARBA00004651"/>
    </source>
</evidence>
<feature type="transmembrane region" description="Helical" evidence="6">
    <location>
        <begin position="7"/>
        <end position="27"/>
    </location>
</feature>
<evidence type="ECO:0000256" key="4">
    <source>
        <dbReference type="ARBA" id="ARBA00022989"/>
    </source>
</evidence>